<protein>
    <submittedName>
        <fullName evidence="2">Uncharacterized protein</fullName>
    </submittedName>
</protein>
<comment type="caution">
    <text evidence="2">The sequence shown here is derived from an EMBL/GenBank/DDBJ whole genome shotgun (WGS) entry which is preliminary data.</text>
</comment>
<feature type="signal peptide" evidence="1">
    <location>
        <begin position="1"/>
        <end position="22"/>
    </location>
</feature>
<evidence type="ECO:0000256" key="1">
    <source>
        <dbReference type="SAM" id="SignalP"/>
    </source>
</evidence>
<evidence type="ECO:0000313" key="2">
    <source>
        <dbReference type="EMBL" id="KAF5836121.1"/>
    </source>
</evidence>
<keyword evidence="3" id="KW-1185">Reference proteome</keyword>
<accession>A0ABQ7GND1</accession>
<proteinExistence type="predicted"/>
<feature type="chain" id="PRO_5047519844" evidence="1">
    <location>
        <begin position="23"/>
        <end position="418"/>
    </location>
</feature>
<sequence>MTPTTRLAPLIVLLGVLGVSTASRPLFGITTPVHTRSLKDYVQKVLVPIDECYEGKFPWLPGSLHDSYNGGCDNCASKGDAADLCSTCLRVYETLYNQSFPDDRFSEYKSGCLNCAAYESDTNGTCPECLQRFYSSGLPPSRFYEYRDGCVGCMAKGGNSLRCFQCLDDFNKTGLPEDQFYVYRDGCLQCANKADPMNDVCSTCVEDATYMFEKGFPMNKFYQYRDGCVSCAGYSDPNAECPTCLKNFVQDTGLKDSQFSQWRSGCLTCQNKGDVSEGCTKCHNDFDAMDLTPSYLQTHQSACHGCSDLDETITGECFECVSKWPTLGMSDSYYSYFESGCKNCGGKSVYEKPCMTCVEEFPGHLAKDHPDLLDDYSSACGSCTSKGDKATDCMDCLKSYPEDSDKTFGEYKDVCLSL</sequence>
<organism evidence="2 3">
    <name type="scientific">Dunaliella salina</name>
    <name type="common">Green alga</name>
    <name type="synonym">Protococcus salinus</name>
    <dbReference type="NCBI Taxonomy" id="3046"/>
    <lineage>
        <taxon>Eukaryota</taxon>
        <taxon>Viridiplantae</taxon>
        <taxon>Chlorophyta</taxon>
        <taxon>core chlorophytes</taxon>
        <taxon>Chlorophyceae</taxon>
        <taxon>CS clade</taxon>
        <taxon>Chlamydomonadales</taxon>
        <taxon>Dunaliellaceae</taxon>
        <taxon>Dunaliella</taxon>
    </lineage>
</organism>
<name>A0ABQ7GND1_DUNSA</name>
<dbReference type="Proteomes" id="UP000815325">
    <property type="component" value="Unassembled WGS sequence"/>
</dbReference>
<reference evidence="2" key="1">
    <citation type="submission" date="2017-08" db="EMBL/GenBank/DDBJ databases">
        <authorList>
            <person name="Polle J.E."/>
            <person name="Barry K."/>
            <person name="Cushman J."/>
            <person name="Schmutz J."/>
            <person name="Tran D."/>
            <person name="Hathwaick L.T."/>
            <person name="Yim W.C."/>
            <person name="Jenkins J."/>
            <person name="Mckie-Krisberg Z.M."/>
            <person name="Prochnik S."/>
            <person name="Lindquist E."/>
            <person name="Dockter R.B."/>
            <person name="Adam C."/>
            <person name="Molina H."/>
            <person name="Bunkerborg J."/>
            <person name="Jin E."/>
            <person name="Buchheim M."/>
            <person name="Magnuson J."/>
        </authorList>
    </citation>
    <scope>NUCLEOTIDE SEQUENCE</scope>
    <source>
        <strain evidence="2">CCAP 19/18</strain>
    </source>
</reference>
<evidence type="ECO:0000313" key="3">
    <source>
        <dbReference type="Proteomes" id="UP000815325"/>
    </source>
</evidence>
<gene>
    <name evidence="2" type="ORF">DUNSADRAFT_6374</name>
</gene>
<keyword evidence="1" id="KW-0732">Signal</keyword>
<dbReference type="EMBL" id="MU069674">
    <property type="protein sequence ID" value="KAF5836121.1"/>
    <property type="molecule type" value="Genomic_DNA"/>
</dbReference>